<feature type="compositionally biased region" description="Polar residues" evidence="1">
    <location>
        <begin position="1"/>
        <end position="32"/>
    </location>
</feature>
<evidence type="ECO:0000313" key="3">
    <source>
        <dbReference type="EMBL" id="QHT27286.1"/>
    </source>
</evidence>
<keyword evidence="2" id="KW-0472">Membrane</keyword>
<name>A0A6C0EDN4_9ZZZZ</name>
<keyword evidence="2" id="KW-1133">Transmembrane helix</keyword>
<proteinExistence type="predicted"/>
<feature type="transmembrane region" description="Helical" evidence="2">
    <location>
        <begin position="161"/>
        <end position="183"/>
    </location>
</feature>
<accession>A0A6C0EDN4</accession>
<dbReference type="AlphaFoldDB" id="A0A6C0EDN4"/>
<keyword evidence="2" id="KW-0812">Transmembrane</keyword>
<feature type="transmembrane region" description="Helical" evidence="2">
    <location>
        <begin position="195"/>
        <end position="212"/>
    </location>
</feature>
<protein>
    <submittedName>
        <fullName evidence="3">Uncharacterized protein</fullName>
    </submittedName>
</protein>
<organism evidence="3">
    <name type="scientific">viral metagenome</name>
    <dbReference type="NCBI Taxonomy" id="1070528"/>
    <lineage>
        <taxon>unclassified sequences</taxon>
        <taxon>metagenomes</taxon>
        <taxon>organismal metagenomes</taxon>
    </lineage>
</organism>
<reference evidence="3" key="1">
    <citation type="journal article" date="2020" name="Nature">
        <title>Giant virus diversity and host interactions through global metagenomics.</title>
        <authorList>
            <person name="Schulz F."/>
            <person name="Roux S."/>
            <person name="Paez-Espino D."/>
            <person name="Jungbluth S."/>
            <person name="Walsh D.A."/>
            <person name="Denef V.J."/>
            <person name="McMahon K.D."/>
            <person name="Konstantinidis K.T."/>
            <person name="Eloe-Fadrosh E.A."/>
            <person name="Kyrpides N.C."/>
            <person name="Woyke T."/>
        </authorList>
    </citation>
    <scope>NUCLEOTIDE SEQUENCE</scope>
    <source>
        <strain evidence="3">GVMAG-M-3300023179-33</strain>
    </source>
</reference>
<sequence>MNNSTTSISDLPSDPTGGSINGNISMTIQENNQQMQGQMLPPTQQQQQQQQANLSQANSNNFSLDQTTINQIVNGLQKASVNGLTQLPSRDIPRTTETITNDAQIQPNFIPQPNPTQMQEDYIQKMQQMNQSTDEIIDEHNKKANFSNSLDNLYEEIQTPLLLAILFFIFQLPIFKKYLFLYIPFLFFNDGNYNLKGYLIISVFFGCIYYFCNKVLNVVNF</sequence>
<evidence type="ECO:0000256" key="2">
    <source>
        <dbReference type="SAM" id="Phobius"/>
    </source>
</evidence>
<dbReference type="EMBL" id="MN739821">
    <property type="protein sequence ID" value="QHT27286.1"/>
    <property type="molecule type" value="Genomic_DNA"/>
</dbReference>
<evidence type="ECO:0000256" key="1">
    <source>
        <dbReference type="SAM" id="MobiDB-lite"/>
    </source>
</evidence>
<feature type="compositionally biased region" description="Low complexity" evidence="1">
    <location>
        <begin position="33"/>
        <end position="56"/>
    </location>
</feature>
<feature type="region of interest" description="Disordered" evidence="1">
    <location>
        <begin position="1"/>
        <end position="56"/>
    </location>
</feature>